<dbReference type="Proteomes" id="UP000183299">
    <property type="component" value="Unassembled WGS sequence"/>
</dbReference>
<accession>A0A1I3XC58</accession>
<gene>
    <name evidence="1" type="ORF">SAMN04488138_1476</name>
</gene>
<dbReference type="EMBL" id="FORY01000047">
    <property type="protein sequence ID" value="SFK17094.1"/>
    <property type="molecule type" value="Genomic_DNA"/>
</dbReference>
<keyword evidence="2" id="KW-1185">Reference proteome</keyword>
<dbReference type="STRING" id="576117.SAMN04488138_1476"/>
<organism evidence="1 2">
    <name type="scientific">Celeribacter halophilus</name>
    <dbReference type="NCBI Taxonomy" id="576117"/>
    <lineage>
        <taxon>Bacteria</taxon>
        <taxon>Pseudomonadati</taxon>
        <taxon>Pseudomonadota</taxon>
        <taxon>Alphaproteobacteria</taxon>
        <taxon>Rhodobacterales</taxon>
        <taxon>Roseobacteraceae</taxon>
        <taxon>Celeribacter</taxon>
    </lineage>
</organism>
<reference evidence="1 2" key="1">
    <citation type="submission" date="2016-10" db="EMBL/GenBank/DDBJ databases">
        <authorList>
            <person name="de Groot N.N."/>
        </authorList>
    </citation>
    <scope>NUCLEOTIDE SEQUENCE [LARGE SCALE GENOMIC DNA]</scope>
    <source>
        <strain evidence="1 2">CGMCC 1.8891</strain>
    </source>
</reference>
<evidence type="ECO:0000313" key="2">
    <source>
        <dbReference type="Proteomes" id="UP000183299"/>
    </source>
</evidence>
<name>A0A1I3XC58_9RHOB</name>
<proteinExistence type="predicted"/>
<dbReference type="AlphaFoldDB" id="A0A1I3XC58"/>
<sequence length="61" mass="7006">MLDLFVIYLNRPQHVIVSRAKQLRHHTTMKKETSYTSLRILIVNLAGYPVLQGGEERESGP</sequence>
<evidence type="ECO:0000313" key="1">
    <source>
        <dbReference type="EMBL" id="SFK17094.1"/>
    </source>
</evidence>
<protein>
    <submittedName>
        <fullName evidence="1">Uncharacterized protein</fullName>
    </submittedName>
</protein>